<dbReference type="GO" id="GO:0003841">
    <property type="term" value="F:1-acylglycerol-3-phosphate O-acyltransferase activity"/>
    <property type="evidence" value="ECO:0007669"/>
    <property type="project" value="TreeGrafter"/>
</dbReference>
<feature type="region of interest" description="Disordered" evidence="3">
    <location>
        <begin position="206"/>
        <end position="237"/>
    </location>
</feature>
<sequence length="237" mass="25714">MSDRVYPPVIAAAKLMFKVLDMRLTVEGAHHVPRTGGAVLASNHVSYLDFIFAGYGARPSGRLTRFMAKHEIFANKIAGPLMRGMHHIPVDRSAGQASFQQALSALRTGEVVGIFPEATISRSFTVKDIKSGANRLAHEAGVPIIPVALWGTQRLWTKGRPKNLTQRHVPITILIGEPFEPSPGDSGDGLLRKRMQDLLDTAQANYPTEPGAWWAPRHLGGTAPTPEEAAELDAGRS</sequence>
<dbReference type="GO" id="GO:0005886">
    <property type="term" value="C:plasma membrane"/>
    <property type="evidence" value="ECO:0007669"/>
    <property type="project" value="TreeGrafter"/>
</dbReference>
<dbReference type="SMART" id="SM00563">
    <property type="entry name" value="PlsC"/>
    <property type="match status" value="1"/>
</dbReference>
<dbReference type="STRING" id="68170.GCA_000974445_04832"/>
<dbReference type="eggNOG" id="COG0204">
    <property type="taxonomic scope" value="Bacteria"/>
</dbReference>
<accession>A0A0F0H6C1</accession>
<dbReference type="InterPro" id="IPR002123">
    <property type="entry name" value="Plipid/glycerol_acylTrfase"/>
</dbReference>
<dbReference type="AlphaFoldDB" id="A0A0F0H6C1"/>
<evidence type="ECO:0000256" key="3">
    <source>
        <dbReference type="SAM" id="MobiDB-lite"/>
    </source>
</evidence>
<organism evidence="5 6">
    <name type="scientific">Lentzea aerocolonigenes</name>
    <name type="common">Lechevalieria aerocolonigenes</name>
    <name type="synonym">Saccharothrix aerocolonigenes</name>
    <dbReference type="NCBI Taxonomy" id="68170"/>
    <lineage>
        <taxon>Bacteria</taxon>
        <taxon>Bacillati</taxon>
        <taxon>Actinomycetota</taxon>
        <taxon>Actinomycetes</taxon>
        <taxon>Pseudonocardiales</taxon>
        <taxon>Pseudonocardiaceae</taxon>
        <taxon>Lentzea</taxon>
    </lineage>
</organism>
<evidence type="ECO:0000256" key="1">
    <source>
        <dbReference type="ARBA" id="ARBA00022679"/>
    </source>
</evidence>
<dbReference type="CDD" id="cd07989">
    <property type="entry name" value="LPLAT_AGPAT-like"/>
    <property type="match status" value="1"/>
</dbReference>
<dbReference type="PANTHER" id="PTHR10434">
    <property type="entry name" value="1-ACYL-SN-GLYCEROL-3-PHOSPHATE ACYLTRANSFERASE"/>
    <property type="match status" value="1"/>
</dbReference>
<comment type="caution">
    <text evidence="5">The sequence shown here is derived from an EMBL/GenBank/DDBJ whole genome shotgun (WGS) entry which is preliminary data.</text>
</comment>
<proteinExistence type="predicted"/>
<reference evidence="5 6" key="1">
    <citation type="submission" date="2015-02" db="EMBL/GenBank/DDBJ databases">
        <authorList>
            <person name="Ju K.-S."/>
            <person name="Doroghazi J.R."/>
            <person name="Metcalf W."/>
        </authorList>
    </citation>
    <scope>NUCLEOTIDE SEQUENCE [LARGE SCALE GENOMIC DNA]</scope>
    <source>
        <strain evidence="5 6">NRRL B-16140</strain>
    </source>
</reference>
<evidence type="ECO:0000313" key="5">
    <source>
        <dbReference type="EMBL" id="KJK51279.1"/>
    </source>
</evidence>
<dbReference type="RefSeq" id="WP_045310593.1">
    <property type="nucleotide sequence ID" value="NZ_JYJG01000040.1"/>
</dbReference>
<dbReference type="EMBL" id="JYJG01000040">
    <property type="protein sequence ID" value="KJK51279.1"/>
    <property type="molecule type" value="Genomic_DNA"/>
</dbReference>
<keyword evidence="2 5" id="KW-0012">Acyltransferase</keyword>
<gene>
    <name evidence="5" type="ORF">UK23_07185</name>
</gene>
<protein>
    <submittedName>
        <fullName evidence="5">Glycerol acyltransferase</fullName>
    </submittedName>
</protein>
<dbReference type="PANTHER" id="PTHR10434:SF55">
    <property type="entry name" value="POSSIBLE ACYLTRANSFERASE"/>
    <property type="match status" value="1"/>
</dbReference>
<evidence type="ECO:0000259" key="4">
    <source>
        <dbReference type="SMART" id="SM00563"/>
    </source>
</evidence>
<dbReference type="PATRIC" id="fig|68170.10.peg.7542"/>
<dbReference type="OrthoDB" id="3210041at2"/>
<feature type="domain" description="Phospholipid/glycerol acyltransferase" evidence="4">
    <location>
        <begin position="38"/>
        <end position="152"/>
    </location>
</feature>
<dbReference type="Proteomes" id="UP000033393">
    <property type="component" value="Unassembled WGS sequence"/>
</dbReference>
<dbReference type="GO" id="GO:0006654">
    <property type="term" value="P:phosphatidic acid biosynthetic process"/>
    <property type="evidence" value="ECO:0007669"/>
    <property type="project" value="TreeGrafter"/>
</dbReference>
<dbReference type="Pfam" id="PF01553">
    <property type="entry name" value="Acyltransferase"/>
    <property type="match status" value="1"/>
</dbReference>
<name>A0A0F0H6C1_LENAE</name>
<evidence type="ECO:0000256" key="2">
    <source>
        <dbReference type="ARBA" id="ARBA00023315"/>
    </source>
</evidence>
<dbReference type="SUPFAM" id="SSF69593">
    <property type="entry name" value="Glycerol-3-phosphate (1)-acyltransferase"/>
    <property type="match status" value="1"/>
</dbReference>
<keyword evidence="1 5" id="KW-0808">Transferase</keyword>
<evidence type="ECO:0000313" key="6">
    <source>
        <dbReference type="Proteomes" id="UP000033393"/>
    </source>
</evidence>
<keyword evidence="6" id="KW-1185">Reference proteome</keyword>